<dbReference type="PROSITE" id="PS00107">
    <property type="entry name" value="PROTEIN_KINASE_ATP"/>
    <property type="match status" value="1"/>
</dbReference>
<keyword evidence="6 11" id="KW-0067">ATP-binding</keyword>
<dbReference type="GO" id="GO:0005634">
    <property type="term" value="C:nucleus"/>
    <property type="evidence" value="ECO:0007669"/>
    <property type="project" value="TreeGrafter"/>
</dbReference>
<evidence type="ECO:0000256" key="12">
    <source>
        <dbReference type="SAM" id="MobiDB-lite"/>
    </source>
</evidence>
<feature type="region of interest" description="Disordered" evidence="12">
    <location>
        <begin position="162"/>
        <end position="181"/>
    </location>
</feature>
<dbReference type="PROSITE" id="PS50011">
    <property type="entry name" value="PROTEIN_KINASE_DOM"/>
    <property type="match status" value="1"/>
</dbReference>
<dbReference type="GO" id="GO:0005524">
    <property type="term" value="F:ATP binding"/>
    <property type="evidence" value="ECO:0007669"/>
    <property type="project" value="UniProtKB-UniRule"/>
</dbReference>
<dbReference type="OrthoDB" id="6247985at2759"/>
<comment type="catalytic activity">
    <reaction evidence="10">
        <text>L-seryl-[protein] + ATP = O-phospho-L-seryl-[protein] + ADP + H(+)</text>
        <dbReference type="Rhea" id="RHEA:17989"/>
        <dbReference type="Rhea" id="RHEA-COMP:9863"/>
        <dbReference type="Rhea" id="RHEA-COMP:11604"/>
        <dbReference type="ChEBI" id="CHEBI:15378"/>
        <dbReference type="ChEBI" id="CHEBI:29999"/>
        <dbReference type="ChEBI" id="CHEBI:30616"/>
        <dbReference type="ChEBI" id="CHEBI:83421"/>
        <dbReference type="ChEBI" id="CHEBI:456216"/>
        <dbReference type="EC" id="2.7.11.1"/>
    </reaction>
    <physiologicalReaction direction="left-to-right" evidence="10">
        <dbReference type="Rhea" id="RHEA:17990"/>
    </physiologicalReaction>
</comment>
<evidence type="ECO:0000256" key="9">
    <source>
        <dbReference type="ARBA" id="ARBA00048659"/>
    </source>
</evidence>
<dbReference type="SUPFAM" id="SSF56112">
    <property type="entry name" value="Protein kinase-like (PK-like)"/>
    <property type="match status" value="1"/>
</dbReference>
<dbReference type="PANTHER" id="PTHR11042:SF160">
    <property type="entry name" value="EUKARYOTIC TRANSLATION INITIATION FACTOR 2-ALPHA KINASE 1"/>
    <property type="match status" value="1"/>
</dbReference>
<dbReference type="Pfam" id="PF00069">
    <property type="entry name" value="Pkinase"/>
    <property type="match status" value="3"/>
</dbReference>
<evidence type="ECO:0000256" key="6">
    <source>
        <dbReference type="ARBA" id="ARBA00022840"/>
    </source>
</evidence>
<gene>
    <name evidence="14" type="ORF">PHET_09671</name>
</gene>
<dbReference type="PANTHER" id="PTHR11042">
    <property type="entry name" value="EUKARYOTIC TRANSLATION INITIATION FACTOR 2-ALPHA KINASE EIF2-ALPHA KINASE -RELATED"/>
    <property type="match status" value="1"/>
</dbReference>
<evidence type="ECO:0000256" key="2">
    <source>
        <dbReference type="ARBA" id="ARBA00022527"/>
    </source>
</evidence>
<accession>A0A8J4WEU6</accession>
<protein>
    <recommendedName>
        <fullName evidence="1">non-specific serine/threonine protein kinase</fullName>
        <ecNumber evidence="1">2.7.11.1</ecNumber>
    </recommendedName>
</protein>
<comment type="caution">
    <text evidence="14">The sequence shown here is derived from an EMBL/GenBank/DDBJ whole genome shotgun (WGS) entry which is preliminary data.</text>
</comment>
<comment type="similarity">
    <text evidence="8">Belongs to the protein kinase superfamily. Ser/Thr protein kinase family. GCN2 subfamily.</text>
</comment>
<keyword evidence="7" id="KW-0652">Protein synthesis inhibitor</keyword>
<evidence type="ECO:0000313" key="14">
    <source>
        <dbReference type="EMBL" id="KAF5397506.1"/>
    </source>
</evidence>
<evidence type="ECO:0000259" key="13">
    <source>
        <dbReference type="PROSITE" id="PS50011"/>
    </source>
</evidence>
<dbReference type="Gene3D" id="3.30.200.20">
    <property type="entry name" value="Phosphorylase Kinase, domain 1"/>
    <property type="match status" value="1"/>
</dbReference>
<keyword evidence="5" id="KW-0418">Kinase</keyword>
<organism evidence="14 15">
    <name type="scientific">Paragonimus heterotremus</name>
    <dbReference type="NCBI Taxonomy" id="100268"/>
    <lineage>
        <taxon>Eukaryota</taxon>
        <taxon>Metazoa</taxon>
        <taxon>Spiralia</taxon>
        <taxon>Lophotrochozoa</taxon>
        <taxon>Platyhelminthes</taxon>
        <taxon>Trematoda</taxon>
        <taxon>Digenea</taxon>
        <taxon>Plagiorchiida</taxon>
        <taxon>Troglotremata</taxon>
        <taxon>Troglotrematidae</taxon>
        <taxon>Paragonimus</taxon>
    </lineage>
</organism>
<dbReference type="InterPro" id="IPR011009">
    <property type="entry name" value="Kinase-like_dom_sf"/>
</dbReference>
<evidence type="ECO:0000256" key="11">
    <source>
        <dbReference type="PROSITE-ProRule" id="PRU10141"/>
    </source>
</evidence>
<dbReference type="Gene3D" id="1.10.510.10">
    <property type="entry name" value="Transferase(Phosphotransferase) domain 1"/>
    <property type="match status" value="2"/>
</dbReference>
<feature type="compositionally biased region" description="Low complexity" evidence="12">
    <location>
        <begin position="167"/>
        <end position="181"/>
    </location>
</feature>
<keyword evidence="2" id="KW-0723">Serine/threonine-protein kinase</keyword>
<dbReference type="GO" id="GO:0005737">
    <property type="term" value="C:cytoplasm"/>
    <property type="evidence" value="ECO:0007669"/>
    <property type="project" value="TreeGrafter"/>
</dbReference>
<dbReference type="InterPro" id="IPR017441">
    <property type="entry name" value="Protein_kinase_ATP_BS"/>
</dbReference>
<reference evidence="14" key="1">
    <citation type="submission" date="2019-05" db="EMBL/GenBank/DDBJ databases">
        <title>Annotation for the trematode Paragonimus heterotremus.</title>
        <authorList>
            <person name="Choi Y.-J."/>
        </authorList>
    </citation>
    <scope>NUCLEOTIDE SEQUENCE</scope>
    <source>
        <strain evidence="14">LC</strain>
    </source>
</reference>
<keyword evidence="4 11" id="KW-0547">Nucleotide-binding</keyword>
<evidence type="ECO:0000256" key="10">
    <source>
        <dbReference type="ARBA" id="ARBA00048977"/>
    </source>
</evidence>
<evidence type="ECO:0000256" key="1">
    <source>
        <dbReference type="ARBA" id="ARBA00012513"/>
    </source>
</evidence>
<dbReference type="EC" id="2.7.11.1" evidence="1"/>
<dbReference type="GO" id="GO:0017148">
    <property type="term" value="P:negative regulation of translation"/>
    <property type="evidence" value="ECO:0007669"/>
    <property type="project" value="UniProtKB-KW"/>
</dbReference>
<dbReference type="Proteomes" id="UP000748531">
    <property type="component" value="Unassembled WGS sequence"/>
</dbReference>
<keyword evidence="3" id="KW-0808">Transferase</keyword>
<dbReference type="InterPro" id="IPR000719">
    <property type="entry name" value="Prot_kinase_dom"/>
</dbReference>
<evidence type="ECO:0000256" key="4">
    <source>
        <dbReference type="ARBA" id="ARBA00022741"/>
    </source>
</evidence>
<feature type="domain" description="Protein kinase" evidence="13">
    <location>
        <begin position="78"/>
        <end position="574"/>
    </location>
</feature>
<evidence type="ECO:0000313" key="15">
    <source>
        <dbReference type="Proteomes" id="UP000748531"/>
    </source>
</evidence>
<comment type="catalytic activity">
    <reaction evidence="9">
        <text>L-threonyl-[protein] + ATP = O-phospho-L-threonyl-[protein] + ADP + H(+)</text>
        <dbReference type="Rhea" id="RHEA:46608"/>
        <dbReference type="Rhea" id="RHEA-COMP:11060"/>
        <dbReference type="Rhea" id="RHEA-COMP:11605"/>
        <dbReference type="ChEBI" id="CHEBI:15378"/>
        <dbReference type="ChEBI" id="CHEBI:30013"/>
        <dbReference type="ChEBI" id="CHEBI:30616"/>
        <dbReference type="ChEBI" id="CHEBI:61977"/>
        <dbReference type="ChEBI" id="CHEBI:456216"/>
        <dbReference type="EC" id="2.7.11.1"/>
    </reaction>
    <physiologicalReaction direction="left-to-right" evidence="9">
        <dbReference type="Rhea" id="RHEA:46609"/>
    </physiologicalReaction>
</comment>
<dbReference type="PROSITE" id="PS00108">
    <property type="entry name" value="PROTEIN_KINASE_ST"/>
    <property type="match status" value="1"/>
</dbReference>
<dbReference type="EMBL" id="LUCH01006172">
    <property type="protein sequence ID" value="KAF5397506.1"/>
    <property type="molecule type" value="Genomic_DNA"/>
</dbReference>
<evidence type="ECO:0000256" key="5">
    <source>
        <dbReference type="ARBA" id="ARBA00022777"/>
    </source>
</evidence>
<dbReference type="GO" id="GO:0004694">
    <property type="term" value="F:eukaryotic translation initiation factor 2alpha kinase activity"/>
    <property type="evidence" value="ECO:0007669"/>
    <property type="project" value="TreeGrafter"/>
</dbReference>
<evidence type="ECO:0000256" key="3">
    <source>
        <dbReference type="ARBA" id="ARBA00022679"/>
    </source>
</evidence>
<dbReference type="SMART" id="SM00220">
    <property type="entry name" value="S_TKc"/>
    <property type="match status" value="1"/>
</dbReference>
<keyword evidence="15" id="KW-1185">Reference proteome</keyword>
<dbReference type="InterPro" id="IPR050339">
    <property type="entry name" value="CC_SR_Kinase"/>
</dbReference>
<proteinExistence type="inferred from homology"/>
<evidence type="ECO:0000256" key="8">
    <source>
        <dbReference type="ARBA" id="ARBA00037982"/>
    </source>
</evidence>
<dbReference type="InterPro" id="IPR008271">
    <property type="entry name" value="Ser/Thr_kinase_AS"/>
</dbReference>
<dbReference type="AlphaFoldDB" id="A0A8J4WEU6"/>
<feature type="binding site" evidence="11">
    <location>
        <position position="107"/>
    </location>
    <ligand>
        <name>ATP</name>
        <dbReference type="ChEBI" id="CHEBI:30616"/>
    </ligand>
</feature>
<name>A0A8J4WEU6_9TREM</name>
<evidence type="ECO:0000256" key="7">
    <source>
        <dbReference type="ARBA" id="ARBA00023193"/>
    </source>
</evidence>
<sequence length="646" mass="72632">MSYYGPMLVYDKHYRNLCFVNEDHAKRVIAKLLVLLRVHGFSLAQLLSHDQSDELLRQLISIPRAFNYFRPHFHIENFGPLVFIGNGGFGTVFKAEHRLDGKEYAIKVIRGISYADLQLARTEVTIMARLHHENIIQYLTSWIEYDCHSVFTHTEEQSFTEVSFPGSSQSDSAKSSSADHSPINSCQDLAIPNMGQVTPLCRFRVPRPTLFIQLELCQYNLAQWLEDRNRRLAEFTAAQSSNHLSKETLWTHMVPHAPARWLSDQIASGVAYLHSENMMHRDLKPENVLLCGPPLASLSDTPCSCYPGRLQRVSTGCFIPSSMDTLYKEQSACYHHLLVKISDFGLARILDGAHDTVTFRKTKGFRQSQHRTMCHLPNLPSLESPGIQDEPASLPALTATTSLDHSQHCNPHTHSLAGTNDVVNCRNHPSTSLLPLSLSRQTPPLLTANLGSAIYAAPETVVKSFSRASYDHKADVISVGVIFLQLFYPFHTLHELIDCLQSISAFTQVSQEPQSMHESPQSFNPASTSVLPSDLVFFWPQESNLIARMLSSNPSHRPSASKVLHCLAASSEFSDLVHRHSVPGQRSDECDTNTVQDSQLYSNTTKTKSASGQSLHLLVDHLLWRNRQLEKENAEFRQRLSLFEAP</sequence>